<dbReference type="InterPro" id="IPR008271">
    <property type="entry name" value="Ser/Thr_kinase_AS"/>
</dbReference>
<dbReference type="PROSITE" id="PS50011">
    <property type="entry name" value="PROTEIN_KINASE_DOM"/>
    <property type="match status" value="1"/>
</dbReference>
<dbReference type="AlphaFoldDB" id="A0A139HM66"/>
<comment type="caution">
    <text evidence="3">The sequence shown here is derived from an EMBL/GenBank/DDBJ whole genome shotgun (WGS) entry which is preliminary data.</text>
</comment>
<organism evidence="3 4">
    <name type="scientific">Pseudocercospora eumusae</name>
    <dbReference type="NCBI Taxonomy" id="321146"/>
    <lineage>
        <taxon>Eukaryota</taxon>
        <taxon>Fungi</taxon>
        <taxon>Dikarya</taxon>
        <taxon>Ascomycota</taxon>
        <taxon>Pezizomycotina</taxon>
        <taxon>Dothideomycetes</taxon>
        <taxon>Dothideomycetidae</taxon>
        <taxon>Mycosphaerellales</taxon>
        <taxon>Mycosphaerellaceae</taxon>
        <taxon>Pseudocercospora</taxon>
    </lineage>
</organism>
<name>A0A139HM66_9PEZI</name>
<keyword evidence="4" id="KW-1185">Reference proteome</keyword>
<gene>
    <name evidence="3" type="ORF">AC578_1643</name>
</gene>
<evidence type="ECO:0000313" key="4">
    <source>
        <dbReference type="Proteomes" id="UP000070133"/>
    </source>
</evidence>
<dbReference type="EMBL" id="LFZN01000030">
    <property type="protein sequence ID" value="KXT03513.1"/>
    <property type="molecule type" value="Genomic_DNA"/>
</dbReference>
<sequence>MATAFKINGKTNPEIFTEFKKENRALQRLRRSHIWYKETIIPESSEGQVSIMASNTTHHKLVIKHVHARQISSRIYHPRDRDRDFKYPNEAKILLSKLKPHENIMRLFSCAEDPTAEGRYFLWTEHCSGGDLFDQWDWWYSSDGTGQRVPFSFVLHVTTQLFDALAYIHHGLRRLETNSYTQDAKHRQIVHGDVKPENMFLRWHPTRSIGGMPEVVLGDFGTAKVVGDNPNLGWGTHTLWAPEDRAVWESTHLGRKVCKHRNTPSDVYAAGMVIHDLLTDTEDQRWKSGTAPRQLRIRSEDERMEGVWHLLEGCLQLDPRGRATANFGTWGLLNEVLPGIRVARDEMAERWPLGAMVWRFPNPYEEGRAQESMSELSTVRDDPEYDFISEDRQIS</sequence>
<dbReference type="PANTHER" id="PTHR44167">
    <property type="entry name" value="OVARIAN-SPECIFIC SERINE/THREONINE-PROTEIN KINASE LOK-RELATED"/>
    <property type="match status" value="1"/>
</dbReference>
<dbReference type="GO" id="GO:0044773">
    <property type="term" value="P:mitotic DNA damage checkpoint signaling"/>
    <property type="evidence" value="ECO:0007669"/>
    <property type="project" value="TreeGrafter"/>
</dbReference>
<dbReference type="PANTHER" id="PTHR44167:SF24">
    <property type="entry name" value="SERINE_THREONINE-PROTEIN KINASE CHK2"/>
    <property type="match status" value="1"/>
</dbReference>
<evidence type="ECO:0000313" key="3">
    <source>
        <dbReference type="EMBL" id="KXT03513.1"/>
    </source>
</evidence>
<protein>
    <recommendedName>
        <fullName evidence="2">Protein kinase domain-containing protein</fullName>
    </recommendedName>
</protein>
<dbReference type="CDD" id="cd00180">
    <property type="entry name" value="PKc"/>
    <property type="match status" value="1"/>
</dbReference>
<dbReference type="SUPFAM" id="SSF56112">
    <property type="entry name" value="Protein kinase-like (PK-like)"/>
    <property type="match status" value="1"/>
</dbReference>
<dbReference type="GO" id="GO:0005634">
    <property type="term" value="C:nucleus"/>
    <property type="evidence" value="ECO:0007669"/>
    <property type="project" value="TreeGrafter"/>
</dbReference>
<feature type="region of interest" description="Disordered" evidence="1">
    <location>
        <begin position="369"/>
        <end position="395"/>
    </location>
</feature>
<dbReference type="Proteomes" id="UP000070133">
    <property type="component" value="Unassembled WGS sequence"/>
</dbReference>
<dbReference type="Gene3D" id="3.30.200.20">
    <property type="entry name" value="Phosphorylase Kinase, domain 1"/>
    <property type="match status" value="1"/>
</dbReference>
<reference evidence="3 4" key="1">
    <citation type="submission" date="2015-07" db="EMBL/GenBank/DDBJ databases">
        <title>Comparative genomics of the Sigatoka disease complex on banana suggests a link between parallel evolutionary changes in Pseudocercospora fijiensis and Pseudocercospora eumusae and increased virulence on the banana host.</title>
        <authorList>
            <person name="Chang T.-C."/>
            <person name="Salvucci A."/>
            <person name="Crous P.W."/>
            <person name="Stergiopoulos I."/>
        </authorList>
    </citation>
    <scope>NUCLEOTIDE SEQUENCE [LARGE SCALE GENOMIC DNA]</scope>
    <source>
        <strain evidence="3 4">CBS 114824</strain>
    </source>
</reference>
<dbReference type="STRING" id="321146.A0A139HM66"/>
<dbReference type="InterPro" id="IPR000719">
    <property type="entry name" value="Prot_kinase_dom"/>
</dbReference>
<proteinExistence type="predicted"/>
<dbReference type="GO" id="GO:0005524">
    <property type="term" value="F:ATP binding"/>
    <property type="evidence" value="ECO:0007669"/>
    <property type="project" value="InterPro"/>
</dbReference>
<evidence type="ECO:0000256" key="1">
    <source>
        <dbReference type="SAM" id="MobiDB-lite"/>
    </source>
</evidence>
<feature type="domain" description="Protein kinase" evidence="2">
    <location>
        <begin position="35"/>
        <end position="337"/>
    </location>
</feature>
<dbReference type="Gene3D" id="1.10.510.10">
    <property type="entry name" value="Transferase(Phosphotransferase) domain 1"/>
    <property type="match status" value="1"/>
</dbReference>
<dbReference type="InterPro" id="IPR011009">
    <property type="entry name" value="Kinase-like_dom_sf"/>
</dbReference>
<dbReference type="Pfam" id="PF00069">
    <property type="entry name" value="Pkinase"/>
    <property type="match status" value="1"/>
</dbReference>
<dbReference type="PROSITE" id="PS00108">
    <property type="entry name" value="PROTEIN_KINASE_ST"/>
    <property type="match status" value="1"/>
</dbReference>
<dbReference type="SMART" id="SM00220">
    <property type="entry name" value="S_TKc"/>
    <property type="match status" value="1"/>
</dbReference>
<evidence type="ECO:0000259" key="2">
    <source>
        <dbReference type="PROSITE" id="PS50011"/>
    </source>
</evidence>
<accession>A0A139HM66</accession>
<dbReference type="OrthoDB" id="310217at2759"/>
<dbReference type="GO" id="GO:0004674">
    <property type="term" value="F:protein serine/threonine kinase activity"/>
    <property type="evidence" value="ECO:0007669"/>
    <property type="project" value="TreeGrafter"/>
</dbReference>